<feature type="active site" description="Proton acceptor" evidence="13">
    <location>
        <position position="65"/>
    </location>
</feature>
<dbReference type="SMART" id="SM00936">
    <property type="entry name" value="PBP5_C"/>
    <property type="match status" value="1"/>
</dbReference>
<evidence type="ECO:0000259" key="17">
    <source>
        <dbReference type="SMART" id="SM00936"/>
    </source>
</evidence>
<dbReference type="GO" id="GO:0009252">
    <property type="term" value="P:peptidoglycan biosynthetic process"/>
    <property type="evidence" value="ECO:0007669"/>
    <property type="project" value="UniProtKB-UniPathway"/>
</dbReference>
<dbReference type="MEROPS" id="S11.004"/>
<evidence type="ECO:0000256" key="9">
    <source>
        <dbReference type="ARBA" id="ARBA00022960"/>
    </source>
</evidence>
<dbReference type="STRING" id="1511.CLOST_1362"/>
<dbReference type="InterPro" id="IPR001967">
    <property type="entry name" value="Peptidase_S11_N"/>
</dbReference>
<keyword evidence="10" id="KW-0573">Peptidoglycan synthesis</keyword>
<evidence type="ECO:0000256" key="3">
    <source>
        <dbReference type="ARBA" id="ARBA00007164"/>
    </source>
</evidence>
<dbReference type="PRINTS" id="PR00725">
    <property type="entry name" value="DADACBPTASE1"/>
</dbReference>
<dbReference type="Proteomes" id="UP000007041">
    <property type="component" value="Chromosome"/>
</dbReference>
<dbReference type="InterPro" id="IPR012907">
    <property type="entry name" value="Peptidase_S11_C"/>
</dbReference>
<dbReference type="GO" id="GO:0009002">
    <property type="term" value="F:serine-type D-Ala-D-Ala carboxypeptidase activity"/>
    <property type="evidence" value="ECO:0007669"/>
    <property type="project" value="UniProtKB-EC"/>
</dbReference>
<evidence type="ECO:0000256" key="15">
    <source>
        <dbReference type="RuleBase" id="RU004016"/>
    </source>
</evidence>
<comment type="catalytic activity">
    <reaction evidence="12">
        <text>Preferential cleavage: (Ac)2-L-Lys-D-Ala-|-D-Ala. Also transpeptidation of peptidyl-alanyl moieties that are N-acyl substituents of D-alanine.</text>
        <dbReference type="EC" id="3.4.16.4"/>
    </reaction>
</comment>
<dbReference type="InterPro" id="IPR018044">
    <property type="entry name" value="Peptidase_S11"/>
</dbReference>
<dbReference type="PANTHER" id="PTHR21581:SF6">
    <property type="entry name" value="TRAFFICKING PROTEIN PARTICLE COMPLEX SUBUNIT 12"/>
    <property type="match status" value="1"/>
</dbReference>
<keyword evidence="8 18" id="KW-0378">Hydrolase</keyword>
<dbReference type="EC" id="3.4.16.4" evidence="4"/>
<dbReference type="eggNOG" id="COG1686">
    <property type="taxonomic scope" value="Bacteria"/>
</dbReference>
<evidence type="ECO:0000256" key="12">
    <source>
        <dbReference type="ARBA" id="ARBA00034000"/>
    </source>
</evidence>
<dbReference type="GO" id="GO:0006508">
    <property type="term" value="P:proteolysis"/>
    <property type="evidence" value="ECO:0007669"/>
    <property type="project" value="UniProtKB-KW"/>
</dbReference>
<evidence type="ECO:0000256" key="8">
    <source>
        <dbReference type="ARBA" id="ARBA00022801"/>
    </source>
</evidence>
<dbReference type="SUPFAM" id="SSF56601">
    <property type="entry name" value="beta-lactamase/transpeptidase-like"/>
    <property type="match status" value="1"/>
</dbReference>
<dbReference type="InterPro" id="IPR012338">
    <property type="entry name" value="Beta-lactam/transpept-like"/>
</dbReference>
<proteinExistence type="inferred from homology"/>
<sequence length="433" mass="48615">MKTKLCFVYGIITILFLNLFISSSFASPIEPDISAEAAILIEIDSGEILYEKNANAPMYPASTTKIMTALLALEHLNLEDKITVPEDMGPADGSAMYLLPGEVFTVRELLDGLLVKSANDAAVLLARTISGDIQSFATLMNQRAKDIGCANTSFANPNGLHDPSHTISAHDMALIAREAMKNATFRELVSQVNVTLNETPQTPEKRYFRNTNRFLWSTSKIIYNNEYIPIKYEVVDGIKTGYTGEAGNCLVSSGKKNDIRVISVVFKASGYDVYRDSRLLLDYGFDNFEKKTLIKKDTVLGSQPINYSSQGSLEYGTKENFVVPYLKSSLPVYNTKIMLNDLKLPISKGDIVGKLVISNDKSTNELTLFALNNVESIFNFNFIKQIFTYNSSSILKYLGYSLSSLFVLFIGFRYYVYCKRKKRLKRKSYRKLY</sequence>
<dbReference type="InterPro" id="IPR037167">
    <property type="entry name" value="Peptidase_S11_C_sf"/>
</dbReference>
<dbReference type="Pfam" id="PF00768">
    <property type="entry name" value="Peptidase_S11"/>
    <property type="match status" value="1"/>
</dbReference>
<dbReference type="AlphaFoldDB" id="E3PRH8"/>
<comment type="similarity">
    <text evidence="3 15">Belongs to the peptidase S11 family.</text>
</comment>
<keyword evidence="16" id="KW-1133">Transmembrane helix</keyword>
<dbReference type="SUPFAM" id="SSF69189">
    <property type="entry name" value="Penicillin-binding protein associated domain"/>
    <property type="match status" value="1"/>
</dbReference>
<comment type="function">
    <text evidence="1">Removes C-terminal D-alanyl residues from sugar-peptide cell wall precursors.</text>
</comment>
<evidence type="ECO:0000256" key="6">
    <source>
        <dbReference type="ARBA" id="ARBA00022670"/>
    </source>
</evidence>
<evidence type="ECO:0000256" key="7">
    <source>
        <dbReference type="ARBA" id="ARBA00022729"/>
    </source>
</evidence>
<dbReference type="EMBL" id="FP565809">
    <property type="protein sequence ID" value="CBH21482.1"/>
    <property type="molecule type" value="Genomic_DNA"/>
</dbReference>
<feature type="binding site" evidence="14">
    <location>
        <position position="239"/>
    </location>
    <ligand>
        <name>substrate</name>
    </ligand>
</feature>
<dbReference type="GO" id="GO:0008360">
    <property type="term" value="P:regulation of cell shape"/>
    <property type="evidence" value="ECO:0007669"/>
    <property type="project" value="UniProtKB-KW"/>
</dbReference>
<dbReference type="KEGG" id="cst:CLOST_1362"/>
<evidence type="ECO:0000256" key="13">
    <source>
        <dbReference type="PIRSR" id="PIRSR618044-1"/>
    </source>
</evidence>
<keyword evidence="6" id="KW-0645">Protease</keyword>
<keyword evidence="11" id="KW-0961">Cell wall biogenesis/degradation</keyword>
<evidence type="ECO:0000256" key="5">
    <source>
        <dbReference type="ARBA" id="ARBA00022645"/>
    </source>
</evidence>
<dbReference type="Gene3D" id="2.60.410.10">
    <property type="entry name" value="D-Ala-D-Ala carboxypeptidase, C-terminal domain"/>
    <property type="match status" value="1"/>
</dbReference>
<dbReference type="HOGENOM" id="CLU_027070_7_3_9"/>
<keyword evidence="16" id="KW-0812">Transmembrane</keyword>
<feature type="domain" description="Peptidase S11 D-Ala-D-Ala carboxypeptidase A C-terminal" evidence="17">
    <location>
        <begin position="288"/>
        <end position="376"/>
    </location>
</feature>
<gene>
    <name evidence="18" type="ordered locus">CLOST_1362</name>
</gene>
<evidence type="ECO:0000256" key="2">
    <source>
        <dbReference type="ARBA" id="ARBA00004752"/>
    </source>
</evidence>
<dbReference type="BioCyc" id="CSTI499177:GJE9-1411-MONOMER"/>
<dbReference type="GO" id="GO:0071555">
    <property type="term" value="P:cell wall organization"/>
    <property type="evidence" value="ECO:0007669"/>
    <property type="project" value="UniProtKB-KW"/>
</dbReference>
<evidence type="ECO:0000256" key="11">
    <source>
        <dbReference type="ARBA" id="ARBA00023316"/>
    </source>
</evidence>
<keyword evidence="16" id="KW-0472">Membrane</keyword>
<keyword evidence="7" id="KW-0732">Signal</keyword>
<evidence type="ECO:0000256" key="4">
    <source>
        <dbReference type="ARBA" id="ARBA00012448"/>
    </source>
</evidence>
<feature type="active site" description="Acyl-ester intermediate" evidence="13">
    <location>
        <position position="62"/>
    </location>
</feature>
<evidence type="ECO:0000256" key="16">
    <source>
        <dbReference type="SAM" id="Phobius"/>
    </source>
</evidence>
<keyword evidence="5 18" id="KW-0121">Carboxypeptidase</keyword>
<dbReference type="UniPathway" id="UPA00219"/>
<feature type="active site" evidence="13">
    <location>
        <position position="117"/>
    </location>
</feature>
<evidence type="ECO:0000313" key="19">
    <source>
        <dbReference type="Proteomes" id="UP000007041"/>
    </source>
</evidence>
<reference evidence="19" key="1">
    <citation type="journal article" date="2010" name="BMC Genomics">
        <title>Clostridium sticklandii, a specialist in amino acid degradation:revisiting its metabolism through its genome sequence.</title>
        <authorList>
            <person name="Fonknechten N."/>
            <person name="Chaussonnerie S."/>
            <person name="Tricot S."/>
            <person name="Lajus A."/>
            <person name="Andreesen J.R."/>
            <person name="Perchat N."/>
            <person name="Pelletier E."/>
            <person name="Gouyvenoux M."/>
            <person name="Barbe V."/>
            <person name="Salanoubat M."/>
            <person name="Le Paslier D."/>
            <person name="Weissenbach J."/>
            <person name="Cohen G.N."/>
            <person name="Kreimeyer A."/>
        </authorList>
    </citation>
    <scope>NUCLEOTIDE SEQUENCE [LARGE SCALE GENOMIC DNA]</scope>
    <source>
        <strain evidence="19">ATCC 12662 / DSM 519 / JCM 1433 / CCUG 9281 / NCIMB 10654 / HF</strain>
    </source>
</reference>
<keyword evidence="19" id="KW-1185">Reference proteome</keyword>
<keyword evidence="9" id="KW-0133">Cell shape</keyword>
<accession>E3PRH8</accession>
<evidence type="ECO:0000256" key="1">
    <source>
        <dbReference type="ARBA" id="ARBA00003217"/>
    </source>
</evidence>
<protein>
    <recommendedName>
        <fullName evidence="4">serine-type D-Ala-D-Ala carboxypeptidase</fullName>
        <ecNumber evidence="4">3.4.16.4</ecNumber>
    </recommendedName>
</protein>
<comment type="pathway">
    <text evidence="2">Cell wall biogenesis; peptidoglycan biosynthesis.</text>
</comment>
<evidence type="ECO:0000313" key="18">
    <source>
        <dbReference type="EMBL" id="CBH21482.1"/>
    </source>
</evidence>
<evidence type="ECO:0000256" key="14">
    <source>
        <dbReference type="PIRSR" id="PIRSR618044-2"/>
    </source>
</evidence>
<dbReference type="Gene3D" id="3.40.710.10">
    <property type="entry name" value="DD-peptidase/beta-lactamase superfamily"/>
    <property type="match status" value="1"/>
</dbReference>
<dbReference type="Pfam" id="PF07943">
    <property type="entry name" value="PBP5_C"/>
    <property type="match status" value="1"/>
</dbReference>
<organism evidence="18 19">
    <name type="scientific">Acetoanaerobium sticklandii (strain ATCC 12662 / DSM 519 / JCM 1433 / CCUG 9281 / NCIMB 10654 / HF)</name>
    <name type="common">Clostridium sticklandii</name>
    <dbReference type="NCBI Taxonomy" id="499177"/>
    <lineage>
        <taxon>Bacteria</taxon>
        <taxon>Bacillati</taxon>
        <taxon>Bacillota</taxon>
        <taxon>Clostridia</taxon>
        <taxon>Peptostreptococcales</taxon>
        <taxon>Filifactoraceae</taxon>
        <taxon>Acetoanaerobium</taxon>
    </lineage>
</organism>
<dbReference type="PANTHER" id="PTHR21581">
    <property type="entry name" value="D-ALANYL-D-ALANINE CARBOXYPEPTIDASE"/>
    <property type="match status" value="1"/>
</dbReference>
<name>E3PRH8_ACESD</name>
<dbReference type="InterPro" id="IPR015956">
    <property type="entry name" value="Peniciliin-bd_prot_C_sf"/>
</dbReference>
<evidence type="ECO:0000256" key="10">
    <source>
        <dbReference type="ARBA" id="ARBA00022984"/>
    </source>
</evidence>
<feature type="transmembrane region" description="Helical" evidence="16">
    <location>
        <begin position="397"/>
        <end position="416"/>
    </location>
</feature>